<dbReference type="EMBL" id="BEXB01000032">
    <property type="protein sequence ID" value="GAY77752.1"/>
    <property type="molecule type" value="Genomic_DNA"/>
</dbReference>
<comment type="caution">
    <text evidence="1">The sequence shown here is derived from an EMBL/GenBank/DDBJ whole genome shotgun (WGS) entry which is preliminary data.</text>
</comment>
<dbReference type="AlphaFoldDB" id="A0A4Y1ZEY6"/>
<evidence type="ECO:0000313" key="1">
    <source>
        <dbReference type="EMBL" id="GAY77752.1"/>
    </source>
</evidence>
<gene>
    <name evidence="1" type="ORF">NBRC111894_3306</name>
</gene>
<organism evidence="1 2">
    <name type="scientific">Sporolactobacillus inulinus</name>
    <dbReference type="NCBI Taxonomy" id="2078"/>
    <lineage>
        <taxon>Bacteria</taxon>
        <taxon>Bacillati</taxon>
        <taxon>Bacillota</taxon>
        <taxon>Bacilli</taxon>
        <taxon>Bacillales</taxon>
        <taxon>Sporolactobacillaceae</taxon>
        <taxon>Sporolactobacillus</taxon>
    </lineage>
</organism>
<dbReference type="Proteomes" id="UP000319716">
    <property type="component" value="Unassembled WGS sequence"/>
</dbReference>
<evidence type="ECO:0000313" key="2">
    <source>
        <dbReference type="Proteomes" id="UP000319716"/>
    </source>
</evidence>
<sequence length="104" mass="12150">MSWAPPLSLFIRISCCPKIQVYQKASNPKSRGHDLSNRLVIKNLLNLGWVFIKHKLCPCCLRLIIQFTTRIIILSLKQYVNSDLHPFVWLFCGSKRYFDARSHC</sequence>
<reference evidence="1 2" key="1">
    <citation type="submission" date="2017-11" db="EMBL/GenBank/DDBJ databases">
        <title>Draft Genome Sequence of Sporolactobacillus inulinus NBRC 111894 Isolated from Koso, a Japanese Sugar-Vegetable Fermented Beverage.</title>
        <authorList>
            <person name="Chiou T.Y."/>
            <person name="Oshima K."/>
            <person name="Suda W."/>
            <person name="Hattori M."/>
            <person name="Takahashi T."/>
        </authorList>
    </citation>
    <scope>NUCLEOTIDE SEQUENCE [LARGE SCALE GENOMIC DNA]</scope>
    <source>
        <strain evidence="1 2">NBRC111894</strain>
    </source>
</reference>
<proteinExistence type="predicted"/>
<name>A0A4Y1ZEY6_9BACL</name>
<protein>
    <submittedName>
        <fullName evidence="1">Uncharacterized protein</fullName>
    </submittedName>
</protein>
<accession>A0A4Y1ZEY6</accession>